<reference evidence="1 2" key="1">
    <citation type="journal article" date="2017" name="Appl. Environ. Microbiol.">
        <title>Parallel evolution of two clades of a major Atlantic endemic Vibrio parahaemolyticus pathogen lineage by independent acquisition of related pathogenicity islands.</title>
        <authorList>
            <person name="Xu F."/>
            <person name="Gonzalez-Escalona N."/>
            <person name="Drees K.P."/>
            <person name="Sebra R.P."/>
            <person name="Cooper V.S."/>
            <person name="Jones S.H."/>
            <person name="Whistler C.A."/>
        </authorList>
    </citation>
    <scope>NUCLEOTIDE SEQUENCE [LARGE SCALE GENOMIC DNA]</scope>
    <source>
        <strain evidence="1 2">MAVP-3</strain>
    </source>
</reference>
<proteinExistence type="predicted"/>
<sequence length="305" mass="31757">MSTQTVPQNAIVNAVKGEVLVLDLTGKIRVVSAGDALNTGDVIVTENNASLDVLINNELYLVDQNCVACLPEPSSEQPETLVQTPVDGQIAFDPTAIDSANFDANDVAAIQQAILEGADPTAILEATAAGGDASGSANAGYVTVEYNNPEMLASTFFETSATRTGVQDREETDDINVTIFADGGQSLESEVTEGSISLTTYPQSIATSVSVEAGDLPLDPSSFVPSAASLESLLAELNTDIQSGGKAVEFSYDEAQNAIIGVQDGNEVLRIEIEATSLGRDIELEVTTTISQGIDHIASVDDGQV</sequence>
<organism evidence="1 2">
    <name type="scientific">Vibrio parahaemolyticus</name>
    <dbReference type="NCBI Taxonomy" id="670"/>
    <lineage>
        <taxon>Bacteria</taxon>
        <taxon>Pseudomonadati</taxon>
        <taxon>Pseudomonadota</taxon>
        <taxon>Gammaproteobacteria</taxon>
        <taxon>Vibrionales</taxon>
        <taxon>Vibrionaceae</taxon>
        <taxon>Vibrio</taxon>
    </lineage>
</organism>
<accession>A0A227JEE3</accession>
<protein>
    <recommendedName>
        <fullName evidence="3">Retention module-containing protein</fullName>
    </recommendedName>
</protein>
<dbReference type="NCBIfam" id="NF033682">
    <property type="entry name" value="retention_LapA"/>
    <property type="match status" value="1"/>
</dbReference>
<feature type="non-terminal residue" evidence="1">
    <location>
        <position position="305"/>
    </location>
</feature>
<evidence type="ECO:0000313" key="1">
    <source>
        <dbReference type="EMBL" id="OXE32817.1"/>
    </source>
</evidence>
<dbReference type="AlphaFoldDB" id="A0A227JEE3"/>
<evidence type="ECO:0000313" key="2">
    <source>
        <dbReference type="Proteomes" id="UP000214596"/>
    </source>
</evidence>
<dbReference type="Proteomes" id="UP000214596">
    <property type="component" value="Unassembled WGS sequence"/>
</dbReference>
<dbReference type="EMBL" id="NIXT01000516">
    <property type="protein sequence ID" value="OXE32817.1"/>
    <property type="molecule type" value="Genomic_DNA"/>
</dbReference>
<gene>
    <name evidence="1" type="ORF">CA163_10760</name>
</gene>
<evidence type="ECO:0008006" key="3">
    <source>
        <dbReference type="Google" id="ProtNLM"/>
    </source>
</evidence>
<dbReference type="InterPro" id="IPR047777">
    <property type="entry name" value="LapA-like_RM"/>
</dbReference>
<comment type="caution">
    <text evidence="1">The sequence shown here is derived from an EMBL/GenBank/DDBJ whole genome shotgun (WGS) entry which is preliminary data.</text>
</comment>
<name>A0A227JEE3_VIBPH</name>